<dbReference type="InterPro" id="IPR015300">
    <property type="entry name" value="DNA-bd_pseudobarrel_sf"/>
</dbReference>
<sequence length="145" mass="16636">MDSLYPELWQLCAGPTVPRLGEKVEAYTNQDTDVEMPKYNLPSKILCTVVNIKLMHKEPAMEKKSPQLQPQKCINTFSKAFMKKHADECLPPLDMSHQSPMQELIAKDLHGNKWGFRRIYRGHQPKRLVLTSGWSTIVSTEKLVT</sequence>
<dbReference type="EMBL" id="JABWDY010012869">
    <property type="protein sequence ID" value="KAF5198763.1"/>
    <property type="molecule type" value="Genomic_DNA"/>
</dbReference>
<evidence type="ECO:0000313" key="7">
    <source>
        <dbReference type="EMBL" id="KAF5198763.1"/>
    </source>
</evidence>
<dbReference type="GO" id="GO:0009725">
    <property type="term" value="P:response to hormone"/>
    <property type="evidence" value="ECO:0007669"/>
    <property type="project" value="InterPro"/>
</dbReference>
<keyword evidence="4" id="KW-0804">Transcription</keyword>
<comment type="subcellular location">
    <subcellularLocation>
        <location evidence="1">Nucleus</location>
    </subcellularLocation>
</comment>
<name>A0A7J6WP84_THATH</name>
<comment type="caution">
    <text evidence="7">The sequence shown here is derived from an EMBL/GenBank/DDBJ whole genome shotgun (WGS) entry which is preliminary data.</text>
</comment>
<dbReference type="Proteomes" id="UP000554482">
    <property type="component" value="Unassembled WGS sequence"/>
</dbReference>
<evidence type="ECO:0000256" key="4">
    <source>
        <dbReference type="ARBA" id="ARBA00023163"/>
    </source>
</evidence>
<dbReference type="AlphaFoldDB" id="A0A7J6WP84"/>
<accession>A0A7J6WP84</accession>
<proteinExistence type="predicted"/>
<evidence type="ECO:0000259" key="6">
    <source>
        <dbReference type="Pfam" id="PF02362"/>
    </source>
</evidence>
<evidence type="ECO:0000256" key="5">
    <source>
        <dbReference type="ARBA" id="ARBA00023242"/>
    </source>
</evidence>
<dbReference type="SUPFAM" id="SSF101936">
    <property type="entry name" value="DNA-binding pseudobarrel domain"/>
    <property type="match status" value="1"/>
</dbReference>
<keyword evidence="8" id="KW-1185">Reference proteome</keyword>
<feature type="domain" description="TF-B3" evidence="6">
    <location>
        <begin position="78"/>
        <end position="144"/>
    </location>
</feature>
<dbReference type="Pfam" id="PF02362">
    <property type="entry name" value="B3"/>
    <property type="match status" value="1"/>
</dbReference>
<evidence type="ECO:0000256" key="1">
    <source>
        <dbReference type="ARBA" id="ARBA00004123"/>
    </source>
</evidence>
<keyword evidence="3" id="KW-0238">DNA-binding</keyword>
<evidence type="ECO:0000256" key="2">
    <source>
        <dbReference type="ARBA" id="ARBA00023015"/>
    </source>
</evidence>
<dbReference type="GO" id="GO:0003677">
    <property type="term" value="F:DNA binding"/>
    <property type="evidence" value="ECO:0007669"/>
    <property type="project" value="UniProtKB-KW"/>
</dbReference>
<evidence type="ECO:0000313" key="8">
    <source>
        <dbReference type="Proteomes" id="UP000554482"/>
    </source>
</evidence>
<dbReference type="InterPro" id="IPR003340">
    <property type="entry name" value="B3_DNA-bd"/>
</dbReference>
<dbReference type="GO" id="GO:0006355">
    <property type="term" value="P:regulation of DNA-templated transcription"/>
    <property type="evidence" value="ECO:0007669"/>
    <property type="project" value="InterPro"/>
</dbReference>
<keyword evidence="5" id="KW-0539">Nucleus</keyword>
<organism evidence="7 8">
    <name type="scientific">Thalictrum thalictroides</name>
    <name type="common">Rue-anemone</name>
    <name type="synonym">Anemone thalictroides</name>
    <dbReference type="NCBI Taxonomy" id="46969"/>
    <lineage>
        <taxon>Eukaryota</taxon>
        <taxon>Viridiplantae</taxon>
        <taxon>Streptophyta</taxon>
        <taxon>Embryophyta</taxon>
        <taxon>Tracheophyta</taxon>
        <taxon>Spermatophyta</taxon>
        <taxon>Magnoliopsida</taxon>
        <taxon>Ranunculales</taxon>
        <taxon>Ranunculaceae</taxon>
        <taxon>Thalictroideae</taxon>
        <taxon>Thalictrum</taxon>
    </lineage>
</organism>
<gene>
    <name evidence="7" type="ORF">FRX31_011656</name>
</gene>
<dbReference type="Gene3D" id="2.40.330.10">
    <property type="entry name" value="DNA-binding pseudobarrel domain"/>
    <property type="match status" value="1"/>
</dbReference>
<dbReference type="PANTHER" id="PTHR31384:SF183">
    <property type="entry name" value="AUXIN RESPONSE FACTOR"/>
    <property type="match status" value="1"/>
</dbReference>
<protein>
    <submittedName>
        <fullName evidence="7">Auxin response factor</fullName>
    </submittedName>
</protein>
<evidence type="ECO:0000256" key="3">
    <source>
        <dbReference type="ARBA" id="ARBA00023125"/>
    </source>
</evidence>
<reference evidence="7 8" key="1">
    <citation type="submission" date="2020-06" db="EMBL/GenBank/DDBJ databases">
        <title>Transcriptomic and genomic resources for Thalictrum thalictroides and T. hernandezii: Facilitating candidate gene discovery in an emerging model plant lineage.</title>
        <authorList>
            <person name="Arias T."/>
            <person name="Riano-Pachon D.M."/>
            <person name="Di Stilio V.S."/>
        </authorList>
    </citation>
    <scope>NUCLEOTIDE SEQUENCE [LARGE SCALE GENOMIC DNA]</scope>
    <source>
        <strain evidence="8">cv. WT478/WT964</strain>
        <tissue evidence="7">Leaves</tissue>
    </source>
</reference>
<dbReference type="PANTHER" id="PTHR31384">
    <property type="entry name" value="AUXIN RESPONSE FACTOR 4-RELATED"/>
    <property type="match status" value="1"/>
</dbReference>
<dbReference type="InterPro" id="IPR044835">
    <property type="entry name" value="ARF_plant"/>
</dbReference>
<dbReference type="GO" id="GO:0005634">
    <property type="term" value="C:nucleus"/>
    <property type="evidence" value="ECO:0007669"/>
    <property type="project" value="UniProtKB-SubCell"/>
</dbReference>
<keyword evidence="2" id="KW-0805">Transcription regulation</keyword>
<dbReference type="OrthoDB" id="2016915at2759"/>